<dbReference type="Proteomes" id="UP000680067">
    <property type="component" value="Unassembled WGS sequence"/>
</dbReference>
<comment type="caution">
    <text evidence="1">The sequence shown here is derived from an EMBL/GenBank/DDBJ whole genome shotgun (WGS) entry which is preliminary data.</text>
</comment>
<sequence length="103" mass="11724">MQTDPQLQLRKQALLLKIQAQRQLWHLQTEQFRSEHRLADMAQRVIGQAGDTFKKRPLTIGLGILALAVLKPGRALRLAQAGLQAWRLWQDLSASRTDPPPPR</sequence>
<gene>
    <name evidence="1" type="ORF">KDM89_10115</name>
</gene>
<dbReference type="AlphaFoldDB" id="A0A941I7B8"/>
<dbReference type="EMBL" id="JAGSPN010000006">
    <property type="protein sequence ID" value="MBR7782500.1"/>
    <property type="molecule type" value="Genomic_DNA"/>
</dbReference>
<protein>
    <recommendedName>
        <fullName evidence="3">YqjK-like protein</fullName>
    </recommendedName>
</protein>
<dbReference type="RefSeq" id="WP_212687810.1">
    <property type="nucleotide sequence ID" value="NZ_CAXBSD010000175.1"/>
</dbReference>
<reference evidence="1" key="1">
    <citation type="submission" date="2021-04" db="EMBL/GenBank/DDBJ databases">
        <title>novel species isolated from subtropical streams in China.</title>
        <authorList>
            <person name="Lu H."/>
        </authorList>
    </citation>
    <scope>NUCLEOTIDE SEQUENCE</scope>
    <source>
        <strain evidence="1">LFS511W</strain>
    </source>
</reference>
<proteinExistence type="predicted"/>
<evidence type="ECO:0000313" key="1">
    <source>
        <dbReference type="EMBL" id="MBR7782500.1"/>
    </source>
</evidence>
<evidence type="ECO:0008006" key="3">
    <source>
        <dbReference type="Google" id="ProtNLM"/>
    </source>
</evidence>
<organism evidence="1 2">
    <name type="scientific">Undibacterium luofuense</name>
    <dbReference type="NCBI Taxonomy" id="2828733"/>
    <lineage>
        <taxon>Bacteria</taxon>
        <taxon>Pseudomonadati</taxon>
        <taxon>Pseudomonadota</taxon>
        <taxon>Betaproteobacteria</taxon>
        <taxon>Burkholderiales</taxon>
        <taxon>Oxalobacteraceae</taxon>
        <taxon>Undibacterium</taxon>
    </lineage>
</organism>
<evidence type="ECO:0000313" key="2">
    <source>
        <dbReference type="Proteomes" id="UP000680067"/>
    </source>
</evidence>
<keyword evidence="2" id="KW-1185">Reference proteome</keyword>
<name>A0A941I7B8_9BURK</name>
<accession>A0A941I7B8</accession>